<protein>
    <submittedName>
        <fullName evidence="1">Histone-lysine N-methyltransferase SETMAR</fullName>
    </submittedName>
</protein>
<keyword evidence="2" id="KW-1185">Reference proteome</keyword>
<dbReference type="GO" id="GO:0032259">
    <property type="term" value="P:methylation"/>
    <property type="evidence" value="ECO:0007669"/>
    <property type="project" value="UniProtKB-KW"/>
</dbReference>
<gene>
    <name evidence="1" type="primary">SETMAR_105</name>
    <name evidence="1" type="ORF">AVEN_271105_1</name>
</gene>
<reference evidence="1 2" key="1">
    <citation type="journal article" date="2019" name="Sci. Rep.">
        <title>Orb-weaving spider Araneus ventricosus genome elucidates the spidroin gene catalogue.</title>
        <authorList>
            <person name="Kono N."/>
            <person name="Nakamura H."/>
            <person name="Ohtoshi R."/>
            <person name="Moran D.A.P."/>
            <person name="Shinohara A."/>
            <person name="Yoshida Y."/>
            <person name="Fujiwara M."/>
            <person name="Mori M."/>
            <person name="Tomita M."/>
            <person name="Arakawa K."/>
        </authorList>
    </citation>
    <scope>NUCLEOTIDE SEQUENCE [LARGE SCALE GENOMIC DNA]</scope>
</reference>
<comment type="caution">
    <text evidence="1">The sequence shown here is derived from an EMBL/GenBank/DDBJ whole genome shotgun (WGS) entry which is preliminary data.</text>
</comment>
<dbReference type="Pfam" id="PF01359">
    <property type="entry name" value="Transposase_1"/>
    <property type="match status" value="1"/>
</dbReference>
<proteinExistence type="predicted"/>
<dbReference type="InterPro" id="IPR001888">
    <property type="entry name" value="Transposase_1"/>
</dbReference>
<dbReference type="AlphaFoldDB" id="A0A4Y2E619"/>
<keyword evidence="1" id="KW-0808">Transferase</keyword>
<dbReference type="GO" id="GO:0003676">
    <property type="term" value="F:nucleic acid binding"/>
    <property type="evidence" value="ECO:0007669"/>
    <property type="project" value="InterPro"/>
</dbReference>
<dbReference type="PANTHER" id="PTHR46060">
    <property type="entry name" value="MARINER MOS1 TRANSPOSASE-LIKE PROTEIN"/>
    <property type="match status" value="1"/>
</dbReference>
<keyword evidence="1" id="KW-0489">Methyltransferase</keyword>
<name>A0A4Y2E619_ARAVE</name>
<dbReference type="InterPro" id="IPR036397">
    <property type="entry name" value="RNaseH_sf"/>
</dbReference>
<dbReference type="Proteomes" id="UP000499080">
    <property type="component" value="Unassembled WGS sequence"/>
</dbReference>
<dbReference type="EMBL" id="BGPR01000503">
    <property type="protein sequence ID" value="GBM23739.1"/>
    <property type="molecule type" value="Genomic_DNA"/>
</dbReference>
<accession>A0A4Y2E619</accession>
<dbReference type="PANTHER" id="PTHR46060:SF1">
    <property type="entry name" value="MARINER MOS1 TRANSPOSASE-LIKE PROTEIN"/>
    <property type="match status" value="1"/>
</dbReference>
<organism evidence="1 2">
    <name type="scientific">Araneus ventricosus</name>
    <name type="common">Orbweaver spider</name>
    <name type="synonym">Epeira ventricosa</name>
    <dbReference type="NCBI Taxonomy" id="182803"/>
    <lineage>
        <taxon>Eukaryota</taxon>
        <taxon>Metazoa</taxon>
        <taxon>Ecdysozoa</taxon>
        <taxon>Arthropoda</taxon>
        <taxon>Chelicerata</taxon>
        <taxon>Arachnida</taxon>
        <taxon>Araneae</taxon>
        <taxon>Araneomorphae</taxon>
        <taxon>Entelegynae</taxon>
        <taxon>Araneoidea</taxon>
        <taxon>Araneidae</taxon>
        <taxon>Araneus</taxon>
    </lineage>
</organism>
<dbReference type="Gene3D" id="3.30.420.10">
    <property type="entry name" value="Ribonuclease H-like superfamily/Ribonuclease H"/>
    <property type="match status" value="1"/>
</dbReference>
<dbReference type="OrthoDB" id="10065579at2759"/>
<dbReference type="InterPro" id="IPR052709">
    <property type="entry name" value="Transposase-MT_Hybrid"/>
</dbReference>
<evidence type="ECO:0000313" key="1">
    <source>
        <dbReference type="EMBL" id="GBM23739.1"/>
    </source>
</evidence>
<evidence type="ECO:0000313" key="2">
    <source>
        <dbReference type="Proteomes" id="UP000499080"/>
    </source>
</evidence>
<dbReference type="GO" id="GO:0008168">
    <property type="term" value="F:methyltransferase activity"/>
    <property type="evidence" value="ECO:0007669"/>
    <property type="project" value="UniProtKB-KW"/>
</dbReference>
<sequence length="150" mass="17398">MLTVCWDTKGPIIEDFMKKGTTINSVSYTKMLEKKLKPAIRSKRGGLLPKKVLLLHENARPLTPHHTLETINKMKFQLLRNPPYSPDLIPPDFHFFGPLKDALRGRRFASDLDVPNAVQKWLHDQPKIFHLEGIRKFVECWAKSILEEED</sequence>